<evidence type="ECO:0000256" key="3">
    <source>
        <dbReference type="ARBA" id="ARBA00022448"/>
    </source>
</evidence>
<dbReference type="PANTHER" id="PTHR23501:SF12">
    <property type="entry name" value="MAJOR FACILITATOR SUPERFAMILY (MFS) PROFILE DOMAIN-CONTAINING PROTEIN-RELATED"/>
    <property type="match status" value="1"/>
</dbReference>
<proteinExistence type="inferred from homology"/>
<feature type="transmembrane region" description="Helical" evidence="8">
    <location>
        <begin position="275"/>
        <end position="295"/>
    </location>
</feature>
<dbReference type="Proteomes" id="UP000226031">
    <property type="component" value="Unassembled WGS sequence"/>
</dbReference>
<feature type="transmembrane region" description="Helical" evidence="8">
    <location>
        <begin position="356"/>
        <end position="373"/>
    </location>
</feature>
<comment type="caution">
    <text evidence="10">The sequence shown here is derived from an EMBL/GenBank/DDBJ whole genome shotgun (WGS) entry which is preliminary data.</text>
</comment>
<keyword evidence="4 8" id="KW-0812">Transmembrane</keyword>
<dbReference type="SUPFAM" id="SSF103473">
    <property type="entry name" value="MFS general substrate transporter"/>
    <property type="match status" value="1"/>
</dbReference>
<feature type="region of interest" description="Disordered" evidence="7">
    <location>
        <begin position="17"/>
        <end position="41"/>
    </location>
</feature>
<accession>A0A2B7ZK44</accession>
<protein>
    <recommendedName>
        <fullName evidence="9">Major facilitator superfamily (MFS) profile domain-containing protein</fullName>
    </recommendedName>
</protein>
<keyword evidence="11" id="KW-1185">Reference proteome</keyword>
<feature type="transmembrane region" description="Helical" evidence="8">
    <location>
        <begin position="114"/>
        <end position="134"/>
    </location>
</feature>
<feature type="transmembrane region" description="Helical" evidence="8">
    <location>
        <begin position="244"/>
        <end position="263"/>
    </location>
</feature>
<name>A0A2B7ZK44_9EURO</name>
<evidence type="ECO:0000256" key="4">
    <source>
        <dbReference type="ARBA" id="ARBA00022692"/>
    </source>
</evidence>
<feature type="transmembrane region" description="Helical" evidence="8">
    <location>
        <begin position="85"/>
        <end position="107"/>
    </location>
</feature>
<evidence type="ECO:0000256" key="6">
    <source>
        <dbReference type="ARBA" id="ARBA00023136"/>
    </source>
</evidence>
<comment type="similarity">
    <text evidence="2">Belongs to the major facilitator superfamily. TCR/Tet family.</text>
</comment>
<evidence type="ECO:0000256" key="1">
    <source>
        <dbReference type="ARBA" id="ARBA00004141"/>
    </source>
</evidence>
<dbReference type="Pfam" id="PF07690">
    <property type="entry name" value="MFS_1"/>
    <property type="match status" value="1"/>
</dbReference>
<comment type="subcellular location">
    <subcellularLocation>
        <location evidence="1">Membrane</location>
        <topology evidence="1">Multi-pass membrane protein</topology>
    </subcellularLocation>
</comment>
<dbReference type="InterPro" id="IPR020846">
    <property type="entry name" value="MFS_dom"/>
</dbReference>
<dbReference type="PROSITE" id="PS50850">
    <property type="entry name" value="MFS"/>
    <property type="match status" value="1"/>
</dbReference>
<gene>
    <name evidence="10" type="ORF">GX50_03621</name>
</gene>
<organism evidence="10 11">
    <name type="scientific">[Emmonsia] crescens</name>
    <dbReference type="NCBI Taxonomy" id="73230"/>
    <lineage>
        <taxon>Eukaryota</taxon>
        <taxon>Fungi</taxon>
        <taxon>Dikarya</taxon>
        <taxon>Ascomycota</taxon>
        <taxon>Pezizomycotina</taxon>
        <taxon>Eurotiomycetes</taxon>
        <taxon>Eurotiomycetidae</taxon>
        <taxon>Onygenales</taxon>
        <taxon>Ajellomycetaceae</taxon>
        <taxon>Emergomyces</taxon>
    </lineage>
</organism>
<dbReference type="InterPro" id="IPR036259">
    <property type="entry name" value="MFS_trans_sf"/>
</dbReference>
<feature type="transmembrane region" description="Helical" evidence="8">
    <location>
        <begin position="410"/>
        <end position="432"/>
    </location>
</feature>
<feature type="transmembrane region" description="Helical" evidence="8">
    <location>
        <begin position="140"/>
        <end position="161"/>
    </location>
</feature>
<dbReference type="VEuPathDB" id="FungiDB:EMCG_08630"/>
<feature type="transmembrane region" description="Helical" evidence="8">
    <location>
        <begin position="44"/>
        <end position="63"/>
    </location>
</feature>
<evidence type="ECO:0000256" key="2">
    <source>
        <dbReference type="ARBA" id="ARBA00007520"/>
    </source>
</evidence>
<dbReference type="EMBL" id="PDND01000060">
    <property type="protein sequence ID" value="PGH33549.1"/>
    <property type="molecule type" value="Genomic_DNA"/>
</dbReference>
<feature type="transmembrane region" description="Helical" evidence="8">
    <location>
        <begin position="173"/>
        <end position="192"/>
    </location>
</feature>
<feature type="domain" description="Major facilitator superfamily (MFS) profile" evidence="9">
    <location>
        <begin position="50"/>
        <end position="553"/>
    </location>
</feature>
<evidence type="ECO:0000259" key="9">
    <source>
        <dbReference type="PROSITE" id="PS50850"/>
    </source>
</evidence>
<evidence type="ECO:0000313" key="10">
    <source>
        <dbReference type="EMBL" id="PGH33549.1"/>
    </source>
</evidence>
<dbReference type="PANTHER" id="PTHR23501">
    <property type="entry name" value="MAJOR FACILITATOR SUPERFAMILY"/>
    <property type="match status" value="1"/>
</dbReference>
<feature type="compositionally biased region" description="Basic and acidic residues" evidence="7">
    <location>
        <begin position="17"/>
        <end position="28"/>
    </location>
</feature>
<feature type="transmembrane region" description="Helical" evidence="8">
    <location>
        <begin position="316"/>
        <end position="336"/>
    </location>
</feature>
<keyword evidence="3" id="KW-0813">Transport</keyword>
<evidence type="ECO:0000256" key="5">
    <source>
        <dbReference type="ARBA" id="ARBA00022989"/>
    </source>
</evidence>
<sequence>MLTPQQPEARLVQQRLEEKSVNITDPERNSPSPSPSPEARKRGGISWILVVASTLSCIFLYAIDNTITANVIPVIAAEFQNTDKLVWLSVSFMIGGVAVILPFGKLYGLFDVKFLYIASVILFQGGSALCGGAPNINAFIIGRVIAGAGGNGMYLGVMNIISINTNDKERPMYLGLVGLIFGIGTVVGPLIGGGFAESSATWRWGFYINLCVGALFAPVYIFLIPGFDPRGSQKILSRFRDFDYLGGILSVAILACIIMAINFGGPMYNWDSAQIIVLFVLSGVLALAFGFQQVLCFMTKEEHRMFPVSFLKIKEAVLLFICMAASNAGGFIPIYYIPTYFAFVRGDEPMNSAIRLLPLIIFISVVILINGVLMSKFGYYQPWYVAGSALVLVGGVLFSRVDANTPARNIYGYEVLAGIGTGCYIQAGYAVMQSLTEPAMMANAISFIMLAQLLGITFGLSISGAVFVNYAINGLLDTIPNVTHDEIESALLGVSGNILGQLPAEIQAASLAVIVEGIKKVQLLTTTILNENCTVSPRPYGGNLLEERRSGSF</sequence>
<keyword evidence="6 8" id="KW-0472">Membrane</keyword>
<feature type="transmembrane region" description="Helical" evidence="8">
    <location>
        <begin position="380"/>
        <end position="398"/>
    </location>
</feature>
<evidence type="ECO:0000256" key="7">
    <source>
        <dbReference type="SAM" id="MobiDB-lite"/>
    </source>
</evidence>
<dbReference type="InterPro" id="IPR011701">
    <property type="entry name" value="MFS"/>
</dbReference>
<feature type="transmembrane region" description="Helical" evidence="8">
    <location>
        <begin position="204"/>
        <end position="223"/>
    </location>
</feature>
<evidence type="ECO:0000256" key="8">
    <source>
        <dbReference type="SAM" id="Phobius"/>
    </source>
</evidence>
<dbReference type="Gene3D" id="1.20.1250.20">
    <property type="entry name" value="MFS general substrate transporter like domains"/>
    <property type="match status" value="2"/>
</dbReference>
<keyword evidence="5 8" id="KW-1133">Transmembrane helix</keyword>
<reference evidence="10 11" key="1">
    <citation type="submission" date="2017-10" db="EMBL/GenBank/DDBJ databases">
        <title>Comparative genomics in systemic dimorphic fungi from Ajellomycetaceae.</title>
        <authorList>
            <person name="Munoz J.F."/>
            <person name="Mcewen J.G."/>
            <person name="Clay O.K."/>
            <person name="Cuomo C.A."/>
        </authorList>
    </citation>
    <scope>NUCLEOTIDE SEQUENCE [LARGE SCALE GENOMIC DNA]</scope>
    <source>
        <strain evidence="10 11">UAMH4076</strain>
    </source>
</reference>
<dbReference type="GO" id="GO:0022857">
    <property type="term" value="F:transmembrane transporter activity"/>
    <property type="evidence" value="ECO:0007669"/>
    <property type="project" value="InterPro"/>
</dbReference>
<feature type="transmembrane region" description="Helical" evidence="8">
    <location>
        <begin position="444"/>
        <end position="472"/>
    </location>
</feature>
<dbReference type="PRINTS" id="PR01036">
    <property type="entry name" value="TCRTETB"/>
</dbReference>
<evidence type="ECO:0000313" key="11">
    <source>
        <dbReference type="Proteomes" id="UP000226031"/>
    </source>
</evidence>
<dbReference type="GO" id="GO:0005886">
    <property type="term" value="C:plasma membrane"/>
    <property type="evidence" value="ECO:0007669"/>
    <property type="project" value="TreeGrafter"/>
</dbReference>
<dbReference type="AlphaFoldDB" id="A0A2B7ZK44"/>